<reference evidence="2" key="1">
    <citation type="journal article" date="2008" name="Nat. Genet.">
        <title>The Pristionchus pacificus genome provides a unique perspective on nematode lifestyle and parasitism.</title>
        <authorList>
            <person name="Dieterich C."/>
            <person name="Clifton S.W."/>
            <person name="Schuster L.N."/>
            <person name="Chinwalla A."/>
            <person name="Delehaunty K."/>
            <person name="Dinkelacker I."/>
            <person name="Fulton L."/>
            <person name="Fulton R."/>
            <person name="Godfrey J."/>
            <person name="Minx P."/>
            <person name="Mitreva M."/>
            <person name="Roeseler W."/>
            <person name="Tian H."/>
            <person name="Witte H."/>
            <person name="Yang S.P."/>
            <person name="Wilson R.K."/>
            <person name="Sommer R.J."/>
        </authorList>
    </citation>
    <scope>NUCLEOTIDE SEQUENCE [LARGE SCALE GENOMIC DNA]</scope>
    <source>
        <strain evidence="2">PS312</strain>
    </source>
</reference>
<protein>
    <submittedName>
        <fullName evidence="1">Uncharacterized protein</fullName>
    </submittedName>
</protein>
<sequence>MLRTSSIMLLLFQFFHIVTARETARLSYDHILQEAMKPCYETHSGCSLRDVQKCWSKDECMECRKTHAECFKYMNIHNDAADLAYQNIPTTTKNGELLVDPYKLIINEQHCLKHFDEYGPDCLKQENIDYCLDLCSPGREAIHMILSEKTEHLRSLVEQYVDKKGAYTKWYCLHGRFIMIKKTATIDKSFPLWDFDQEKLKAKHKMENIHQCMDLCSPGREAFHMALSETGEHFRGLVEHYMDKKGDFSKWYCQHGRFINIKKTEKIDTSAPLWNFDQEKMKARHVWQASMSGQSVEC</sequence>
<evidence type="ECO:0000313" key="2">
    <source>
        <dbReference type="Proteomes" id="UP000005239"/>
    </source>
</evidence>
<dbReference type="EnsemblMetazoa" id="PPA05080.1">
    <property type="protein sequence ID" value="PPA05080.1"/>
    <property type="gene ID" value="WBGene00094634"/>
</dbReference>
<evidence type="ECO:0000313" key="1">
    <source>
        <dbReference type="EnsemblMetazoa" id="PPA05080.1"/>
    </source>
</evidence>
<organism evidence="1 2">
    <name type="scientific">Pristionchus pacificus</name>
    <name type="common">Parasitic nematode worm</name>
    <dbReference type="NCBI Taxonomy" id="54126"/>
    <lineage>
        <taxon>Eukaryota</taxon>
        <taxon>Metazoa</taxon>
        <taxon>Ecdysozoa</taxon>
        <taxon>Nematoda</taxon>
        <taxon>Chromadorea</taxon>
        <taxon>Rhabditida</taxon>
        <taxon>Rhabditina</taxon>
        <taxon>Diplogasteromorpha</taxon>
        <taxon>Diplogasteroidea</taxon>
        <taxon>Neodiplogasteridae</taxon>
        <taxon>Pristionchus</taxon>
    </lineage>
</organism>
<name>A0A2A6C0C2_PRIPA</name>
<accession>A0A2A6C0C2</accession>
<proteinExistence type="predicted"/>
<keyword evidence="2" id="KW-1185">Reference proteome</keyword>
<dbReference type="Proteomes" id="UP000005239">
    <property type="component" value="Unassembled WGS sequence"/>
</dbReference>
<dbReference type="AlphaFoldDB" id="A0A2A6C0C2"/>
<reference evidence="1" key="2">
    <citation type="submission" date="2022-06" db="UniProtKB">
        <authorList>
            <consortium name="EnsemblMetazoa"/>
        </authorList>
    </citation>
    <scope>IDENTIFICATION</scope>
    <source>
        <strain evidence="1">PS312</strain>
    </source>
</reference>
<gene>
    <name evidence="1" type="primary">WBGene00094634</name>
</gene>
<accession>A0A8R1Y9J4</accession>